<comment type="caution">
    <text evidence="1">The sequence shown here is derived from an EMBL/GenBank/DDBJ whole genome shotgun (WGS) entry which is preliminary data.</text>
</comment>
<evidence type="ECO:0000313" key="1">
    <source>
        <dbReference type="EMBL" id="GAA2393915.1"/>
    </source>
</evidence>
<gene>
    <name evidence="1" type="ORF">GCM10009855_36780</name>
</gene>
<organism evidence="1 2">
    <name type="scientific">Gordonia cholesterolivorans</name>
    <dbReference type="NCBI Taxonomy" id="559625"/>
    <lineage>
        <taxon>Bacteria</taxon>
        <taxon>Bacillati</taxon>
        <taxon>Actinomycetota</taxon>
        <taxon>Actinomycetes</taxon>
        <taxon>Mycobacteriales</taxon>
        <taxon>Gordoniaceae</taxon>
        <taxon>Gordonia</taxon>
    </lineage>
</organism>
<name>A0ABN3I3I0_9ACTN</name>
<keyword evidence="2" id="KW-1185">Reference proteome</keyword>
<dbReference type="EMBL" id="BAAARB010000036">
    <property type="protein sequence ID" value="GAA2393915.1"/>
    <property type="molecule type" value="Genomic_DNA"/>
</dbReference>
<dbReference type="Proteomes" id="UP001501170">
    <property type="component" value="Unassembled WGS sequence"/>
</dbReference>
<protein>
    <submittedName>
        <fullName evidence="1">Iron-containing redox enzyme family protein</fullName>
    </submittedName>
</protein>
<dbReference type="RefSeq" id="WP_006897920.1">
    <property type="nucleotide sequence ID" value="NZ_BAAARB010000036.1"/>
</dbReference>
<accession>A0ABN3I3I0</accession>
<sequence length="299" mass="32428">MRAASSVDRPLLPPARGPVSDVVIDCLRRNREAAVISYDRTVCLSEAWSDDAMLALVVLHELHYRGWHGVDSERCSDRHLTKIRLLLEDRFFTKVSSRYCGARGSTRGVPSTEPAHSSGGDAFLALDGYLAEVADLREFADYFAVGSLMSPRGSSSQREVFDGVLESFGLDTGYLAYLPTAPAAALGPLVLTDCVRIRPTWRGAAVGRATAAEVNATTRSAGILLGLQRLGAADAAIHRYLAQLQGQAGPSGDVRRTGLDTFEPGEQEVVAGMRAHQTVEERLSIAFRDAWRRGRTLVT</sequence>
<proteinExistence type="predicted"/>
<reference evidence="1 2" key="1">
    <citation type="journal article" date="2019" name="Int. J. Syst. Evol. Microbiol.">
        <title>The Global Catalogue of Microorganisms (GCM) 10K type strain sequencing project: providing services to taxonomists for standard genome sequencing and annotation.</title>
        <authorList>
            <consortium name="The Broad Institute Genomics Platform"/>
            <consortium name="The Broad Institute Genome Sequencing Center for Infectious Disease"/>
            <person name="Wu L."/>
            <person name="Ma J."/>
        </authorList>
    </citation>
    <scope>NUCLEOTIDE SEQUENCE [LARGE SCALE GENOMIC DNA]</scope>
    <source>
        <strain evidence="1 2">JCM 16227</strain>
    </source>
</reference>
<evidence type="ECO:0000313" key="2">
    <source>
        <dbReference type="Proteomes" id="UP001501170"/>
    </source>
</evidence>